<comment type="subcellular location">
    <subcellularLocation>
        <location evidence="1 16">Endoplasmic reticulum membrane</location>
        <topology evidence="1 16">Multi-pass membrane protein</topology>
    </subcellularLocation>
</comment>
<keyword evidence="11 16" id="KW-1133">Transmembrane helix</keyword>
<name>A0ABQ8F959_9FUNG</name>
<dbReference type="Proteomes" id="UP001648503">
    <property type="component" value="Unassembled WGS sequence"/>
</dbReference>
<reference evidence="17 18" key="1">
    <citation type="submission" date="2021-02" db="EMBL/GenBank/DDBJ databases">
        <title>Variation within the Batrachochytrium salamandrivorans European outbreak.</title>
        <authorList>
            <person name="Kelly M."/>
            <person name="Pasmans F."/>
            <person name="Shea T.P."/>
            <person name="Munoz J.F."/>
            <person name="Carranza S."/>
            <person name="Cuomo C.A."/>
            <person name="Martel A."/>
        </authorList>
    </citation>
    <scope>NUCLEOTIDE SEQUENCE [LARGE SCALE GENOMIC DNA]</scope>
    <source>
        <strain evidence="17 18">AMFP18/2</strain>
    </source>
</reference>
<evidence type="ECO:0000256" key="2">
    <source>
        <dbReference type="ARBA" id="ARBA00004771"/>
    </source>
</evidence>
<feature type="transmembrane region" description="Helical" evidence="16">
    <location>
        <begin position="20"/>
        <end position="39"/>
    </location>
</feature>
<dbReference type="Pfam" id="PF03982">
    <property type="entry name" value="DAGAT"/>
    <property type="match status" value="1"/>
</dbReference>
<dbReference type="InterPro" id="IPR007130">
    <property type="entry name" value="DAGAT"/>
</dbReference>
<keyword evidence="18" id="KW-1185">Reference proteome</keyword>
<dbReference type="CDD" id="cd07987">
    <property type="entry name" value="LPLAT_MGAT-like"/>
    <property type="match status" value="1"/>
</dbReference>
<evidence type="ECO:0000256" key="6">
    <source>
        <dbReference type="ARBA" id="ARBA00022516"/>
    </source>
</evidence>
<keyword evidence="10 16" id="KW-0256">Endoplasmic reticulum</keyword>
<evidence type="ECO:0000256" key="11">
    <source>
        <dbReference type="ARBA" id="ARBA00022989"/>
    </source>
</evidence>
<evidence type="ECO:0000256" key="15">
    <source>
        <dbReference type="ARBA" id="ARBA00048109"/>
    </source>
</evidence>
<comment type="function">
    <text evidence="16">Catalyzes the terminal and only committed step in triacylglycerol synthesis by using diacylglycerol and fatty acyl CoA as substrates.</text>
</comment>
<comment type="pathway">
    <text evidence="3">Lipid metabolism.</text>
</comment>
<dbReference type="EC" id="2.3.1.20" evidence="5 16"/>
<keyword evidence="9" id="KW-0319">Glycerol metabolism</keyword>
<comment type="catalytic activity">
    <reaction evidence="15 16">
        <text>an acyl-CoA + a 1,2-diacyl-sn-glycerol = a triacyl-sn-glycerol + CoA</text>
        <dbReference type="Rhea" id="RHEA:10868"/>
        <dbReference type="ChEBI" id="CHEBI:17815"/>
        <dbReference type="ChEBI" id="CHEBI:57287"/>
        <dbReference type="ChEBI" id="CHEBI:58342"/>
        <dbReference type="ChEBI" id="CHEBI:64615"/>
        <dbReference type="EC" id="2.3.1.20"/>
    </reaction>
</comment>
<keyword evidence="14 16" id="KW-0012">Acyltransferase</keyword>
<evidence type="ECO:0000313" key="17">
    <source>
        <dbReference type="EMBL" id="KAH6594148.1"/>
    </source>
</evidence>
<proteinExistence type="inferred from homology"/>
<dbReference type="PANTHER" id="PTHR12317:SF0">
    <property type="entry name" value="ACYLTRANSFERASE"/>
    <property type="match status" value="1"/>
</dbReference>
<evidence type="ECO:0000256" key="10">
    <source>
        <dbReference type="ARBA" id="ARBA00022824"/>
    </source>
</evidence>
<evidence type="ECO:0000256" key="8">
    <source>
        <dbReference type="ARBA" id="ARBA00022692"/>
    </source>
</evidence>
<evidence type="ECO:0000256" key="9">
    <source>
        <dbReference type="ARBA" id="ARBA00022798"/>
    </source>
</evidence>
<protein>
    <recommendedName>
        <fullName evidence="5 16">Diacylglycerol O-acyltransferase</fullName>
        <ecNumber evidence="5 16">2.3.1.20</ecNumber>
    </recommendedName>
</protein>
<keyword evidence="6 16" id="KW-0444">Lipid biosynthesis</keyword>
<evidence type="ECO:0000256" key="7">
    <source>
        <dbReference type="ARBA" id="ARBA00022679"/>
    </source>
</evidence>
<keyword evidence="12 16" id="KW-0443">Lipid metabolism</keyword>
<evidence type="ECO:0000256" key="3">
    <source>
        <dbReference type="ARBA" id="ARBA00005189"/>
    </source>
</evidence>
<comment type="pathway">
    <text evidence="2 16">Glycerolipid metabolism; triacylglycerol biosynthesis.</text>
</comment>
<organism evidence="17 18">
    <name type="scientific">Batrachochytrium salamandrivorans</name>
    <dbReference type="NCBI Taxonomy" id="1357716"/>
    <lineage>
        <taxon>Eukaryota</taxon>
        <taxon>Fungi</taxon>
        <taxon>Fungi incertae sedis</taxon>
        <taxon>Chytridiomycota</taxon>
        <taxon>Chytridiomycota incertae sedis</taxon>
        <taxon>Chytridiomycetes</taxon>
        <taxon>Rhizophydiales</taxon>
        <taxon>Rhizophydiales incertae sedis</taxon>
        <taxon>Batrachochytrium</taxon>
    </lineage>
</organism>
<comment type="caution">
    <text evidence="16">Lacks conserved residue(s) required for the propagation of feature annotation.</text>
</comment>
<dbReference type="PANTHER" id="PTHR12317">
    <property type="entry name" value="DIACYLGLYCEROL O-ACYLTRANSFERASE"/>
    <property type="match status" value="1"/>
</dbReference>
<evidence type="ECO:0000313" key="18">
    <source>
        <dbReference type="Proteomes" id="UP001648503"/>
    </source>
</evidence>
<evidence type="ECO:0000256" key="12">
    <source>
        <dbReference type="ARBA" id="ARBA00023098"/>
    </source>
</evidence>
<comment type="similarity">
    <text evidence="4 16">Belongs to the diacylglycerol acyltransferase family.</text>
</comment>
<comment type="caution">
    <text evidence="17">The sequence shown here is derived from an EMBL/GenBank/DDBJ whole genome shotgun (WGS) entry which is preliminary data.</text>
</comment>
<evidence type="ECO:0000256" key="5">
    <source>
        <dbReference type="ARBA" id="ARBA00013244"/>
    </source>
</evidence>
<sequence length="331" mass="37471">MLKLAPLSVPFPRRRQTAAVVLWLLLLPLCLVLFIYMLIDPMLLPFALAYLVYMMLDRSSVTGGRKVMWFRRLSLWKWLGDFFPVALIKTVDLDPTKNYVFGYHPHGIISLGAWTNFATEANGFSELFKGIDLRLMTLATNFKMPFFREIIIHLGICCASRESCDYILKEGQGNAIMIVVGGAAESLNATPGTNDLVLTKRFGFVKVALRAGASLVPVMSFGENDLWDQVPNPKGSLLRGFQNWFQKLASFSPPLLHGRGIFTYNMGILPYRRRIVSVVGTPIPVPKVENPTPEQVQLYHKQYIEGLESIYNTYKDVYAPDRIRDLTFVEP</sequence>
<keyword evidence="13 16" id="KW-0472">Membrane</keyword>
<evidence type="ECO:0000256" key="1">
    <source>
        <dbReference type="ARBA" id="ARBA00004477"/>
    </source>
</evidence>
<dbReference type="EMBL" id="JAFCIX010000339">
    <property type="protein sequence ID" value="KAH6594148.1"/>
    <property type="molecule type" value="Genomic_DNA"/>
</dbReference>
<keyword evidence="7" id="KW-0808">Transferase</keyword>
<gene>
    <name evidence="17" type="ORF">BASA50_006845</name>
</gene>
<evidence type="ECO:0000256" key="14">
    <source>
        <dbReference type="ARBA" id="ARBA00023315"/>
    </source>
</evidence>
<evidence type="ECO:0000256" key="13">
    <source>
        <dbReference type="ARBA" id="ARBA00023136"/>
    </source>
</evidence>
<evidence type="ECO:0000256" key="4">
    <source>
        <dbReference type="ARBA" id="ARBA00005420"/>
    </source>
</evidence>
<accession>A0ABQ8F959</accession>
<evidence type="ECO:0000256" key="16">
    <source>
        <dbReference type="RuleBase" id="RU367023"/>
    </source>
</evidence>
<keyword evidence="8 16" id="KW-0812">Transmembrane</keyword>